<name>A0A7C4JRP9_9BACT</name>
<evidence type="ECO:0000313" key="1">
    <source>
        <dbReference type="EMBL" id="HGQ86252.1"/>
    </source>
</evidence>
<gene>
    <name evidence="1" type="ORF">ENT66_08250</name>
</gene>
<comment type="caution">
    <text evidence="1">The sequence shown here is derived from an EMBL/GenBank/DDBJ whole genome shotgun (WGS) entry which is preliminary data.</text>
</comment>
<accession>A0A7C4JRP9</accession>
<proteinExistence type="predicted"/>
<dbReference type="AlphaFoldDB" id="A0A7C4JRP9"/>
<dbReference type="EMBL" id="DSZN01000124">
    <property type="protein sequence ID" value="HGQ86252.1"/>
    <property type="molecule type" value="Genomic_DNA"/>
</dbReference>
<reference evidence="1" key="1">
    <citation type="journal article" date="2020" name="mSystems">
        <title>Genome- and Community-Level Interaction Insights into Carbon Utilization and Element Cycling Functions of Hydrothermarchaeota in Hydrothermal Sediment.</title>
        <authorList>
            <person name="Zhou Z."/>
            <person name="Liu Y."/>
            <person name="Xu W."/>
            <person name="Pan J."/>
            <person name="Luo Z.H."/>
            <person name="Li M."/>
        </authorList>
    </citation>
    <scope>NUCLEOTIDE SEQUENCE [LARGE SCALE GENOMIC DNA]</scope>
    <source>
        <strain evidence="1">SpSt-6</strain>
    </source>
</reference>
<organism evidence="1">
    <name type="scientific">Thermodesulfobacterium geofontis</name>
    <dbReference type="NCBI Taxonomy" id="1295609"/>
    <lineage>
        <taxon>Bacteria</taxon>
        <taxon>Pseudomonadati</taxon>
        <taxon>Thermodesulfobacteriota</taxon>
        <taxon>Thermodesulfobacteria</taxon>
        <taxon>Thermodesulfobacteriales</taxon>
        <taxon>Thermodesulfobacteriaceae</taxon>
        <taxon>Thermodesulfobacterium</taxon>
    </lineage>
</organism>
<protein>
    <submittedName>
        <fullName evidence="1">Uncharacterized protein</fullName>
    </submittedName>
</protein>
<sequence>MIVEERKNIFLPEKINNFSLLQKRSYGETTLHIYQGS</sequence>